<sequence length="319" mass="36096">MRRIEQLKQRHDLKKALRRAKNAVTNIDDAPEDDLKLKQRNTKAKAQLKLSLKKYLSKSSLRKSYGLTYGIPLESRYRPPTDYVNKQTGESVYVNDGINQTVEIDNNLWKYADYLSNNRIRSPYSDAMNQILIKNSSLLSSTSFSFNNSDLAVAQLYQKRNNSNGKKRHDCLTTVCEATRRLYPGENLNLAAAMTMILPGNADGNNMNKTMRHLLDIGKAGGQQLTFEKTNGGAYGDIGSQLLGRTSLNSTSVWGLSLSNAYHSLMVYVERTNGGAKFHIVDQFSFETVTDLSSFNNIIDNHFHGPWNNHKTIFTQYQH</sequence>
<name>A0ABY1L0G4_9FLAO</name>
<evidence type="ECO:0000313" key="2">
    <source>
        <dbReference type="Proteomes" id="UP000185728"/>
    </source>
</evidence>
<comment type="caution">
    <text evidence="1">The sequence shown here is derived from an EMBL/GenBank/DDBJ whole genome shotgun (WGS) entry which is preliminary data.</text>
</comment>
<dbReference type="Proteomes" id="UP000185728">
    <property type="component" value="Unassembled WGS sequence"/>
</dbReference>
<evidence type="ECO:0000313" key="1">
    <source>
        <dbReference type="EMBL" id="SIT01758.1"/>
    </source>
</evidence>
<protein>
    <recommendedName>
        <fullName evidence="3">Virulence surface antigen</fullName>
    </recommendedName>
</protein>
<accession>A0ABY1L0G4</accession>
<dbReference type="EMBL" id="FTOB01000007">
    <property type="protein sequence ID" value="SIT01758.1"/>
    <property type="molecule type" value="Genomic_DNA"/>
</dbReference>
<proteinExistence type="predicted"/>
<gene>
    <name evidence="1" type="ORF">SAMN05421766_10737</name>
</gene>
<dbReference type="RefSeq" id="WP_076456710.1">
    <property type="nucleotide sequence ID" value="NZ_FTOB01000007.1"/>
</dbReference>
<keyword evidence="2" id="KW-1185">Reference proteome</keyword>
<evidence type="ECO:0008006" key="3">
    <source>
        <dbReference type="Google" id="ProtNLM"/>
    </source>
</evidence>
<organism evidence="1 2">
    <name type="scientific">Zobellia uliginosa</name>
    <dbReference type="NCBI Taxonomy" id="143224"/>
    <lineage>
        <taxon>Bacteria</taxon>
        <taxon>Pseudomonadati</taxon>
        <taxon>Bacteroidota</taxon>
        <taxon>Flavobacteriia</taxon>
        <taxon>Flavobacteriales</taxon>
        <taxon>Flavobacteriaceae</taxon>
        <taxon>Zobellia</taxon>
    </lineage>
</organism>
<reference evidence="1 2" key="1">
    <citation type="submission" date="2017-01" db="EMBL/GenBank/DDBJ databases">
        <authorList>
            <person name="Varghese N."/>
            <person name="Submissions S."/>
        </authorList>
    </citation>
    <scope>NUCLEOTIDE SEQUENCE [LARGE SCALE GENOMIC DNA]</scope>
    <source>
        <strain evidence="1 2">DSM 2061</strain>
    </source>
</reference>